<accession>W6R950</accession>
<name>W6R950_PENRF</name>
<keyword evidence="2" id="KW-1133">Transmembrane helix</keyword>
<evidence type="ECO:0000256" key="1">
    <source>
        <dbReference type="SAM" id="MobiDB-lite"/>
    </source>
</evidence>
<sequence length="92" mass="10419">MISSNMKTEDSGSSVPPTPPPTPAPRHQALSWRGFAETFVINFVTSMAATNTRNVVFKSDNPYLLCGIYACFLTLFTFLYRKFQALYLRMDK</sequence>
<reference evidence="3" key="1">
    <citation type="journal article" date="2014" name="Nat. Commun.">
        <title>Multiple recent horizontal transfers of a large genomic region in cheese making fungi.</title>
        <authorList>
            <person name="Cheeseman K."/>
            <person name="Ropars J."/>
            <person name="Renault P."/>
            <person name="Dupont J."/>
            <person name="Gouzy J."/>
            <person name="Branca A."/>
            <person name="Abraham A.L."/>
            <person name="Ceppi M."/>
            <person name="Conseiller E."/>
            <person name="Debuchy R."/>
            <person name="Malagnac F."/>
            <person name="Goarin A."/>
            <person name="Silar P."/>
            <person name="Lacoste S."/>
            <person name="Sallet E."/>
            <person name="Bensimon A."/>
            <person name="Giraud T."/>
            <person name="Brygoo Y."/>
        </authorList>
    </citation>
    <scope>NUCLEOTIDE SEQUENCE [LARGE SCALE GENOMIC DNA]</scope>
    <source>
        <strain evidence="3">FM164</strain>
    </source>
</reference>
<dbReference type="Proteomes" id="UP000030686">
    <property type="component" value="Unassembled WGS sequence"/>
</dbReference>
<dbReference type="EMBL" id="HG792025">
    <property type="protein sequence ID" value="CDM38372.1"/>
    <property type="molecule type" value="Genomic_DNA"/>
</dbReference>
<keyword evidence="4" id="KW-1185">Reference proteome</keyword>
<evidence type="ECO:0000256" key="2">
    <source>
        <dbReference type="SAM" id="Phobius"/>
    </source>
</evidence>
<evidence type="ECO:0000313" key="4">
    <source>
        <dbReference type="Proteomes" id="UP000030686"/>
    </source>
</evidence>
<dbReference type="AlphaFoldDB" id="W6R950"/>
<organism evidence="3 4">
    <name type="scientific">Penicillium roqueforti (strain FM164)</name>
    <dbReference type="NCBI Taxonomy" id="1365484"/>
    <lineage>
        <taxon>Eukaryota</taxon>
        <taxon>Fungi</taxon>
        <taxon>Dikarya</taxon>
        <taxon>Ascomycota</taxon>
        <taxon>Pezizomycotina</taxon>
        <taxon>Eurotiomycetes</taxon>
        <taxon>Eurotiomycetidae</taxon>
        <taxon>Eurotiales</taxon>
        <taxon>Aspergillaceae</taxon>
        <taxon>Penicillium</taxon>
    </lineage>
</organism>
<feature type="transmembrane region" description="Helical" evidence="2">
    <location>
        <begin position="62"/>
        <end position="80"/>
    </location>
</feature>
<feature type="compositionally biased region" description="Polar residues" evidence="1">
    <location>
        <begin position="1"/>
        <end position="15"/>
    </location>
</feature>
<keyword evidence="2" id="KW-0472">Membrane</keyword>
<evidence type="ECO:0000313" key="3">
    <source>
        <dbReference type="EMBL" id="CDM38372.1"/>
    </source>
</evidence>
<protein>
    <submittedName>
        <fullName evidence="3">Uncharacterized protein</fullName>
    </submittedName>
</protein>
<keyword evidence="2" id="KW-0812">Transmembrane</keyword>
<proteinExistence type="predicted"/>
<feature type="region of interest" description="Disordered" evidence="1">
    <location>
        <begin position="1"/>
        <end position="27"/>
    </location>
</feature>
<gene>
    <name evidence="3" type="ORF">PROQFM164_S11g000075</name>
</gene>